<dbReference type="PIRSF" id="PIRSF000868">
    <property type="entry name" value="14-3-3"/>
    <property type="match status" value="1"/>
</dbReference>
<dbReference type="EMBL" id="JAPFFF010000056">
    <property type="protein sequence ID" value="KAK8838233.1"/>
    <property type="molecule type" value="Genomic_DNA"/>
</dbReference>
<organism evidence="3 4">
    <name type="scientific">Tritrichomonas musculus</name>
    <dbReference type="NCBI Taxonomy" id="1915356"/>
    <lineage>
        <taxon>Eukaryota</taxon>
        <taxon>Metamonada</taxon>
        <taxon>Parabasalia</taxon>
        <taxon>Tritrichomonadida</taxon>
        <taxon>Tritrichomonadidae</taxon>
        <taxon>Tritrichomonas</taxon>
    </lineage>
</organism>
<evidence type="ECO:0000313" key="4">
    <source>
        <dbReference type="Proteomes" id="UP001470230"/>
    </source>
</evidence>
<dbReference type="CDD" id="cd08774">
    <property type="entry name" value="14-3-3"/>
    <property type="match status" value="1"/>
</dbReference>
<dbReference type="Pfam" id="PF00244">
    <property type="entry name" value="14-3-3"/>
    <property type="match status" value="1"/>
</dbReference>
<evidence type="ECO:0000259" key="2">
    <source>
        <dbReference type="SMART" id="SM00101"/>
    </source>
</evidence>
<comment type="caution">
    <text evidence="3">The sequence shown here is derived from an EMBL/GenBank/DDBJ whole genome shotgun (WGS) entry which is preliminary data.</text>
</comment>
<keyword evidence="4" id="KW-1185">Reference proteome</keyword>
<evidence type="ECO:0000256" key="1">
    <source>
        <dbReference type="ARBA" id="ARBA00006141"/>
    </source>
</evidence>
<dbReference type="InterPro" id="IPR000308">
    <property type="entry name" value="14-3-3"/>
</dbReference>
<protein>
    <recommendedName>
        <fullName evidence="2">14-3-3 domain-containing protein</fullName>
    </recommendedName>
</protein>
<accession>A0ABR2GX52</accession>
<dbReference type="InterPro" id="IPR036815">
    <property type="entry name" value="14-3-3_dom_sf"/>
</dbReference>
<evidence type="ECO:0000313" key="3">
    <source>
        <dbReference type="EMBL" id="KAK8838233.1"/>
    </source>
</evidence>
<dbReference type="SUPFAM" id="SSF48445">
    <property type="entry name" value="14-3-3 protein"/>
    <property type="match status" value="1"/>
</dbReference>
<reference evidence="3 4" key="1">
    <citation type="submission" date="2024-04" db="EMBL/GenBank/DDBJ databases">
        <title>Tritrichomonas musculus Genome.</title>
        <authorList>
            <person name="Alves-Ferreira E."/>
            <person name="Grigg M."/>
            <person name="Lorenzi H."/>
            <person name="Galac M."/>
        </authorList>
    </citation>
    <scope>NUCLEOTIDE SEQUENCE [LARGE SCALE GENOMIC DNA]</scope>
    <source>
        <strain evidence="3 4">EAF2021</strain>
    </source>
</reference>
<dbReference type="PANTHER" id="PTHR18860">
    <property type="entry name" value="14-3-3 PROTEIN"/>
    <property type="match status" value="1"/>
</dbReference>
<dbReference type="Proteomes" id="UP001470230">
    <property type="component" value="Unassembled WGS sequence"/>
</dbReference>
<gene>
    <name evidence="3" type="ORF">M9Y10_035653</name>
</gene>
<feature type="domain" description="14-3-3" evidence="2">
    <location>
        <begin position="6"/>
        <end position="239"/>
    </location>
</feature>
<comment type="similarity">
    <text evidence="1">Belongs to the 14-3-3 family.</text>
</comment>
<dbReference type="SMART" id="SM00101">
    <property type="entry name" value="14_3_3"/>
    <property type="match status" value="1"/>
</dbReference>
<sequence>MNPEIEDLIFFCTLYYTERRDKEALESIKQLVEIDPHFDKQRRALFQAIYKQVIDSIRTSLLTVNSYYDSNVEMGQTAKVEMLRQKKEELIDKLLPLCKEAIECVNDPLLPNAADAQMAVYLQKFKGDLYRYIAEYSDETDSTSAANLGEEAYKEALNIAAQNLPKADPVYLSLILNAAVFRYEIRKEKEIATQMLTSTINDIPDTSNMSPDATAEADNVIKIMKQNLDLWADGIENDE</sequence>
<name>A0ABR2GX52_9EUKA</name>
<dbReference type="InterPro" id="IPR023410">
    <property type="entry name" value="14-3-3_domain"/>
</dbReference>
<proteinExistence type="inferred from homology"/>
<dbReference type="PRINTS" id="PR00305">
    <property type="entry name" value="1433ZETA"/>
</dbReference>
<dbReference type="Gene3D" id="1.20.190.20">
    <property type="entry name" value="14-3-3 domain"/>
    <property type="match status" value="1"/>
</dbReference>